<evidence type="ECO:0000313" key="7">
    <source>
        <dbReference type="EMBL" id="ALN80624.1"/>
    </source>
</evidence>
<dbReference type="PROSITE" id="PS51184">
    <property type="entry name" value="JMJC"/>
    <property type="match status" value="1"/>
</dbReference>
<dbReference type="SMART" id="SM00558">
    <property type="entry name" value="JmjC"/>
    <property type="match status" value="1"/>
</dbReference>
<dbReference type="GO" id="GO:0016706">
    <property type="term" value="F:2-oxoglutarate-dependent dioxygenase activity"/>
    <property type="evidence" value="ECO:0007669"/>
    <property type="project" value="TreeGrafter"/>
</dbReference>
<evidence type="ECO:0000256" key="4">
    <source>
        <dbReference type="ARBA" id="ARBA00023002"/>
    </source>
</evidence>
<dbReference type="InterPro" id="IPR003347">
    <property type="entry name" value="JmjC_dom"/>
</dbReference>
<evidence type="ECO:0000256" key="5">
    <source>
        <dbReference type="ARBA" id="ARBA00023004"/>
    </source>
</evidence>
<dbReference type="InterPro" id="IPR046799">
    <property type="entry name" value="ROXA-like_wH"/>
</dbReference>
<keyword evidence="3" id="KW-0223">Dioxygenase</keyword>
<dbReference type="GO" id="GO:0046872">
    <property type="term" value="F:metal ion binding"/>
    <property type="evidence" value="ECO:0007669"/>
    <property type="project" value="UniProtKB-KW"/>
</dbReference>
<comment type="cofactor">
    <cofactor evidence="1">
        <name>Fe(2+)</name>
        <dbReference type="ChEBI" id="CHEBI:29033"/>
    </cofactor>
</comment>
<evidence type="ECO:0000256" key="1">
    <source>
        <dbReference type="ARBA" id="ARBA00001954"/>
    </source>
</evidence>
<keyword evidence="8" id="KW-1185">Reference proteome</keyword>
<dbReference type="SUPFAM" id="SSF51197">
    <property type="entry name" value="Clavaminate synthase-like"/>
    <property type="match status" value="1"/>
</dbReference>
<evidence type="ECO:0000256" key="2">
    <source>
        <dbReference type="ARBA" id="ARBA00022723"/>
    </source>
</evidence>
<name>A0A0S2FAS3_LYSAN</name>
<gene>
    <name evidence="7" type="ORF">LA76x_2494</name>
</gene>
<evidence type="ECO:0000259" key="6">
    <source>
        <dbReference type="PROSITE" id="PS51184"/>
    </source>
</evidence>
<dbReference type="InterPro" id="IPR039994">
    <property type="entry name" value="NO66-like"/>
</dbReference>
<dbReference type="Gene3D" id="3.40.366.30">
    <property type="entry name" value="50S ribosomal protein L16 arginine hydroxylase, Chain A, Domain 2"/>
    <property type="match status" value="1"/>
</dbReference>
<dbReference type="PATRIC" id="fig|84531.8.peg.2503"/>
<keyword evidence="5" id="KW-0408">Iron</keyword>
<dbReference type="Proteomes" id="UP000060787">
    <property type="component" value="Chromosome"/>
</dbReference>
<keyword evidence="4" id="KW-0560">Oxidoreductase</keyword>
<evidence type="ECO:0000313" key="8">
    <source>
        <dbReference type="Proteomes" id="UP000060787"/>
    </source>
</evidence>
<dbReference type="STRING" id="84531.LA76x_2494"/>
<proteinExistence type="predicted"/>
<dbReference type="AlphaFoldDB" id="A0A0S2FAS3"/>
<organism evidence="7 8">
    <name type="scientific">Lysobacter antibioticus</name>
    <dbReference type="NCBI Taxonomy" id="84531"/>
    <lineage>
        <taxon>Bacteria</taxon>
        <taxon>Pseudomonadati</taxon>
        <taxon>Pseudomonadota</taxon>
        <taxon>Gammaproteobacteria</taxon>
        <taxon>Lysobacterales</taxon>
        <taxon>Lysobacteraceae</taxon>
        <taxon>Lysobacter</taxon>
    </lineage>
</organism>
<dbReference type="Gene3D" id="2.60.120.650">
    <property type="entry name" value="Cupin"/>
    <property type="match status" value="1"/>
</dbReference>
<evidence type="ECO:0000256" key="3">
    <source>
        <dbReference type="ARBA" id="ARBA00022964"/>
    </source>
</evidence>
<dbReference type="PANTHER" id="PTHR13096">
    <property type="entry name" value="MINA53 MYC INDUCED NUCLEAR ANTIGEN"/>
    <property type="match status" value="1"/>
</dbReference>
<dbReference type="Pfam" id="PF08007">
    <property type="entry name" value="JmjC_2"/>
    <property type="match status" value="1"/>
</dbReference>
<dbReference type="RefSeq" id="WP_057917878.1">
    <property type="nucleotide sequence ID" value="NZ_CP011129.1"/>
</dbReference>
<dbReference type="PANTHER" id="PTHR13096:SF8">
    <property type="entry name" value="RIBOSOMAL OXYGENASE 1"/>
    <property type="match status" value="1"/>
</dbReference>
<feature type="domain" description="JmjC" evidence="6">
    <location>
        <begin position="107"/>
        <end position="235"/>
    </location>
</feature>
<sequence length="412" mass="45595">MKSPLIEVDAARRPPLGMPPAVFLRDYWQKRPLLIRNAFPGLQSPIQPEDLAGLACEEGVLARLIQHDRASDRYSLRHGPFEESEFPGMPHQDWTLLVQDVDKWDADVAALLPAFDFLPRWRIDDIMVSFAAPGGSVGAHVDQYDVFLLQAQGHRRWQIDARPGAPQDFRPDAELKLLREFEPSHDWVLGPGDMLYLPPGVPHHGVAEDACLTFSVGMRAPSAAELMGDFIDTLAAEADESLRYHDPDLSPPADPNEIDAAAMGRVVEALNVLRMNDPDRLGDWFGRFITVYRAAGEVSSGHDDPRSRIEIEWDLERGASLWRHPWSRMAWRKAHAQPAKQAKAHGAVARLYVSGQEFALPAGDAQAISAAAEIDAAVYSALSEAGRDCVQELIAAGHYRLGIDDEDAGEDE</sequence>
<keyword evidence="2" id="KW-0479">Metal-binding</keyword>
<dbReference type="EMBL" id="CP011129">
    <property type="protein sequence ID" value="ALN80624.1"/>
    <property type="molecule type" value="Genomic_DNA"/>
</dbReference>
<reference evidence="7 8" key="1">
    <citation type="journal article" date="2015" name="BMC Genomics">
        <title>Comparative genomics and metabolic profiling of the genus Lysobacter.</title>
        <authorList>
            <person name="de Bruijn I."/>
            <person name="Cheng X."/>
            <person name="de Jager V."/>
            <person name="Exposito R.G."/>
            <person name="Watrous J."/>
            <person name="Patel N."/>
            <person name="Postma J."/>
            <person name="Dorrestein P.C."/>
            <person name="Kobayashi D."/>
            <person name="Raaijmakers J.M."/>
        </authorList>
    </citation>
    <scope>NUCLEOTIDE SEQUENCE [LARGE SCALE GENOMIC DNA]</scope>
    <source>
        <strain evidence="7 8">76</strain>
    </source>
</reference>
<dbReference type="Pfam" id="PF20514">
    <property type="entry name" value="WHD_ROXA"/>
    <property type="match status" value="1"/>
</dbReference>
<protein>
    <submittedName>
        <fullName evidence="7">AraC-like ligand binding domain protein</fullName>
    </submittedName>
</protein>
<dbReference type="KEGG" id="lab:LA76x_2494"/>
<dbReference type="eggNOG" id="COG2850">
    <property type="taxonomic scope" value="Bacteria"/>
</dbReference>
<accession>A0A0S2FAS3</accession>